<dbReference type="SMART" id="SM00382">
    <property type="entry name" value="AAA"/>
    <property type="match status" value="1"/>
</dbReference>
<keyword evidence="3" id="KW-0812">Transmembrane</keyword>
<evidence type="ECO:0000313" key="16">
    <source>
        <dbReference type="Proteomes" id="UP000076154"/>
    </source>
</evidence>
<comment type="similarity">
    <text evidence="2">Belongs to the AAA ATPase family. BCS1 subfamily.</text>
</comment>
<evidence type="ECO:0000256" key="3">
    <source>
        <dbReference type="ARBA" id="ARBA00022692"/>
    </source>
</evidence>
<evidence type="ECO:0000256" key="1">
    <source>
        <dbReference type="ARBA" id="ARBA00004434"/>
    </source>
</evidence>
<feature type="region of interest" description="Disordered" evidence="12">
    <location>
        <begin position="501"/>
        <end position="524"/>
    </location>
</feature>
<dbReference type="Pfam" id="PF08740">
    <property type="entry name" value="BCS1_N"/>
    <property type="match status" value="1"/>
</dbReference>
<organism evidence="15 16">
    <name type="scientific">Hypsizygus marmoreus</name>
    <name type="common">White beech mushroom</name>
    <name type="synonym">Agaricus marmoreus</name>
    <dbReference type="NCBI Taxonomy" id="39966"/>
    <lineage>
        <taxon>Eukaryota</taxon>
        <taxon>Fungi</taxon>
        <taxon>Dikarya</taxon>
        <taxon>Basidiomycota</taxon>
        <taxon>Agaricomycotina</taxon>
        <taxon>Agaricomycetes</taxon>
        <taxon>Agaricomycetidae</taxon>
        <taxon>Agaricales</taxon>
        <taxon>Tricholomatineae</taxon>
        <taxon>Lyophyllaceae</taxon>
        <taxon>Hypsizygus</taxon>
    </lineage>
</organism>
<keyword evidence="9" id="KW-0496">Mitochondrion</keyword>
<dbReference type="InParanoid" id="A0A369K6V3"/>
<dbReference type="Pfam" id="PF25426">
    <property type="entry name" value="AAA_lid_BCS1"/>
    <property type="match status" value="1"/>
</dbReference>
<dbReference type="InterPro" id="IPR003593">
    <property type="entry name" value="AAA+_ATPase"/>
</dbReference>
<dbReference type="Pfam" id="PF00004">
    <property type="entry name" value="AAA"/>
    <property type="match status" value="2"/>
</dbReference>
<evidence type="ECO:0000256" key="8">
    <source>
        <dbReference type="ARBA" id="ARBA00022989"/>
    </source>
</evidence>
<keyword evidence="6" id="KW-0378">Hydrolase</keyword>
<evidence type="ECO:0000256" key="5">
    <source>
        <dbReference type="ARBA" id="ARBA00022792"/>
    </source>
</evidence>
<gene>
    <name evidence="15" type="primary">bcs1la_1</name>
    <name evidence="15" type="ORF">Hypma_003782</name>
</gene>
<evidence type="ECO:0000256" key="6">
    <source>
        <dbReference type="ARBA" id="ARBA00022801"/>
    </source>
</evidence>
<feature type="domain" description="AAA+ ATPase" evidence="13">
    <location>
        <begin position="260"/>
        <end position="411"/>
    </location>
</feature>
<reference evidence="15" key="1">
    <citation type="submission" date="2018-04" db="EMBL/GenBank/DDBJ databases">
        <title>Whole genome sequencing of Hypsizygus marmoreus.</title>
        <authorList>
            <person name="Choi I.-G."/>
            <person name="Min B."/>
            <person name="Kim J.-G."/>
            <person name="Kim S."/>
            <person name="Oh Y.-L."/>
            <person name="Kong W.-S."/>
            <person name="Park H."/>
            <person name="Jeong J."/>
            <person name="Song E.-S."/>
        </authorList>
    </citation>
    <scope>NUCLEOTIDE SEQUENCE [LARGE SCALE GENOMIC DNA]</scope>
    <source>
        <strain evidence="15">51987-8</strain>
    </source>
</reference>
<feature type="region of interest" description="Disordered" evidence="12">
    <location>
        <begin position="552"/>
        <end position="571"/>
    </location>
</feature>
<dbReference type="Proteomes" id="UP000076154">
    <property type="component" value="Unassembled WGS sequence"/>
</dbReference>
<protein>
    <submittedName>
        <fullName evidence="15">Mitochondrial chaperone BCS1-A</fullName>
    </submittedName>
</protein>
<dbReference type="SMART" id="SM01024">
    <property type="entry name" value="BCS1_N"/>
    <property type="match status" value="1"/>
</dbReference>
<dbReference type="GO" id="GO:0005524">
    <property type="term" value="F:ATP binding"/>
    <property type="evidence" value="ECO:0007669"/>
    <property type="project" value="UniProtKB-KW"/>
</dbReference>
<dbReference type="InterPro" id="IPR057495">
    <property type="entry name" value="AAA_lid_BCS1"/>
</dbReference>
<evidence type="ECO:0000259" key="14">
    <source>
        <dbReference type="SMART" id="SM01024"/>
    </source>
</evidence>
<evidence type="ECO:0000256" key="2">
    <source>
        <dbReference type="ARBA" id="ARBA00007448"/>
    </source>
</evidence>
<comment type="subcellular location">
    <subcellularLocation>
        <location evidence="1">Mitochondrion inner membrane</location>
        <topology evidence="1">Single-pass membrane protein</topology>
    </subcellularLocation>
</comment>
<keyword evidence="4" id="KW-0547">Nucleotide-binding</keyword>
<dbReference type="EMBL" id="LUEZ02000015">
    <property type="protein sequence ID" value="RDB27534.1"/>
    <property type="molecule type" value="Genomic_DNA"/>
</dbReference>
<dbReference type="InterPro" id="IPR027417">
    <property type="entry name" value="P-loop_NTPase"/>
</dbReference>
<feature type="domain" description="BCS1 N-terminal" evidence="14">
    <location>
        <begin position="44"/>
        <end position="229"/>
    </location>
</feature>
<dbReference type="PANTHER" id="PTHR23070">
    <property type="entry name" value="BCS1 AAA-TYPE ATPASE"/>
    <property type="match status" value="1"/>
</dbReference>
<dbReference type="STRING" id="39966.A0A369K6V3"/>
<evidence type="ECO:0000256" key="10">
    <source>
        <dbReference type="ARBA" id="ARBA00023136"/>
    </source>
</evidence>
<evidence type="ECO:0000256" key="7">
    <source>
        <dbReference type="ARBA" id="ARBA00022840"/>
    </source>
</evidence>
<proteinExistence type="inferred from homology"/>
<evidence type="ECO:0000256" key="4">
    <source>
        <dbReference type="ARBA" id="ARBA00022741"/>
    </source>
</evidence>
<dbReference type="GO" id="GO:0016887">
    <property type="term" value="F:ATP hydrolysis activity"/>
    <property type="evidence" value="ECO:0007669"/>
    <property type="project" value="InterPro"/>
</dbReference>
<keyword evidence="7" id="KW-0067">ATP-binding</keyword>
<evidence type="ECO:0000256" key="11">
    <source>
        <dbReference type="ARBA" id="ARBA00048778"/>
    </source>
</evidence>
<feature type="region of interest" description="Disordered" evidence="12">
    <location>
        <begin position="429"/>
        <end position="462"/>
    </location>
</feature>
<evidence type="ECO:0000256" key="12">
    <source>
        <dbReference type="SAM" id="MobiDB-lite"/>
    </source>
</evidence>
<dbReference type="GO" id="GO:0005743">
    <property type="term" value="C:mitochondrial inner membrane"/>
    <property type="evidence" value="ECO:0007669"/>
    <property type="project" value="UniProtKB-SubCell"/>
</dbReference>
<dbReference type="AlphaFoldDB" id="A0A369K6V3"/>
<accession>A0A369K6V3</accession>
<dbReference type="Gene3D" id="3.40.50.300">
    <property type="entry name" value="P-loop containing nucleotide triphosphate hydrolases"/>
    <property type="match status" value="1"/>
</dbReference>
<evidence type="ECO:0000256" key="9">
    <source>
        <dbReference type="ARBA" id="ARBA00023128"/>
    </source>
</evidence>
<dbReference type="InterPro" id="IPR014851">
    <property type="entry name" value="BCS1_N"/>
</dbReference>
<sequence>MEYPFPAQKTDSSGNDWSFMRLMGMSFIASLLQNQHLVDSAKLLVLGTLIETGRRLCKWLMERFQLQYCITAQFDEGDPAYEWIVLFLTQENVWRRSRDFRVNAKNSQRKWGVQAENEIDANADYVPTYEMPQLFRWKGYWVEIKRNKDSRQTFNFSSPSGPKTFATMIISIYTLDMNVLSSLIAEARARYQETSRPNVTVHIADTPTYGPGFIWSNVKYKARRPLSSIVLMEGVLESLVEDAQEFLNTEDWYTEAGIPYRRGYLLYGPPGTGKTSTIYALAGELGLEIYALPLSSGFVDDAYLQKAASSIPKNAILLIEDIDCAFPSRDDADEEDVTTYQEEDYGMVIPSPFPSGRKSAVTLSGLLNVIDGIGSEEGKLFFATTNYVDRLDSALLRPGRIDKKIQYRFATQSQASALFKRFFGRSTALPTADSSDEKAASPPSPPSPSIDSQAEAFASSVPEHEFSTAELQGFLLRHKKDSASAVACIGAWVAQEFMERREKEGRENERKAKLREKREAREARQMEGTMAKFGGMVGAMYGQPGRSAMVGGMVTGGPVEAPPTPSPAYDEGRRVDLVDAAIVAS</sequence>
<comment type="caution">
    <text evidence="15">The sequence shown here is derived from an EMBL/GenBank/DDBJ whole genome shotgun (WGS) entry which is preliminary data.</text>
</comment>
<dbReference type="SUPFAM" id="SSF52540">
    <property type="entry name" value="P-loop containing nucleoside triphosphate hydrolases"/>
    <property type="match status" value="1"/>
</dbReference>
<comment type="catalytic activity">
    <reaction evidence="11">
        <text>ATP + H2O = ADP + phosphate + H(+)</text>
        <dbReference type="Rhea" id="RHEA:13065"/>
        <dbReference type="ChEBI" id="CHEBI:15377"/>
        <dbReference type="ChEBI" id="CHEBI:15378"/>
        <dbReference type="ChEBI" id="CHEBI:30616"/>
        <dbReference type="ChEBI" id="CHEBI:43474"/>
        <dbReference type="ChEBI" id="CHEBI:456216"/>
    </reaction>
    <physiologicalReaction direction="left-to-right" evidence="11">
        <dbReference type="Rhea" id="RHEA:13066"/>
    </physiologicalReaction>
</comment>
<dbReference type="OrthoDB" id="10251412at2759"/>
<dbReference type="InterPro" id="IPR050747">
    <property type="entry name" value="Mitochondrial_chaperone_BCS1"/>
</dbReference>
<evidence type="ECO:0000259" key="13">
    <source>
        <dbReference type="SMART" id="SM00382"/>
    </source>
</evidence>
<evidence type="ECO:0000313" key="15">
    <source>
        <dbReference type="EMBL" id="RDB27534.1"/>
    </source>
</evidence>
<dbReference type="CDD" id="cd19510">
    <property type="entry name" value="RecA-like_BCS1"/>
    <property type="match status" value="1"/>
</dbReference>
<keyword evidence="8" id="KW-1133">Transmembrane helix</keyword>
<keyword evidence="16" id="KW-1185">Reference proteome</keyword>
<dbReference type="InterPro" id="IPR003959">
    <property type="entry name" value="ATPase_AAA_core"/>
</dbReference>
<name>A0A369K6V3_HYPMA</name>
<keyword evidence="10" id="KW-0472">Membrane</keyword>
<keyword evidence="5" id="KW-0999">Mitochondrion inner membrane</keyword>